<name>A0A8J3VRS0_9ACTN</name>
<dbReference type="PANTHER" id="PTHR33361">
    <property type="entry name" value="GLR0591 PROTEIN"/>
    <property type="match status" value="1"/>
</dbReference>
<comment type="caution">
    <text evidence="1">The sequence shown here is derived from an EMBL/GenBank/DDBJ whole genome shotgun (WGS) entry which is preliminary data.</text>
</comment>
<accession>A0A8J3VRS0</accession>
<evidence type="ECO:0008006" key="3">
    <source>
        <dbReference type="Google" id="ProtNLM"/>
    </source>
</evidence>
<dbReference type="Pfam" id="PF05960">
    <property type="entry name" value="DUF885"/>
    <property type="match status" value="1"/>
</dbReference>
<evidence type="ECO:0000313" key="1">
    <source>
        <dbReference type="EMBL" id="GIH16525.1"/>
    </source>
</evidence>
<sequence length="537" mass="59232">MTPVFDLCNEYIAASAVLDPVNAGSRGIATSFGAATDYSPDGQAERAALIRDTLTKLDGLEVTSEADRRAADHLRERLEAERAWHETGEPLRLLRAHFGLLGNLRDSVDLLPHSGDEQWRNVAARLAAIPGMLASWRASLDAGLRQGIPAARRQALEGAQQAERYAGTHDALVTSYGDGPLAGELAKAAAAAHEGYTEAARYLRHDYAPRAAEDDGVGAERYAVASRMTLGEDIDPLDAYLWGWEELRRIEDEMAQEANRIRPGASVDEAIAILDETEYVVGLDAYRGWLQDRHDWAIDQLNGTHFDIPEALRTVDVTLATNSLSGAAYYTPPNEDLTRPGRTWWPLGGRDRFSTWSELSIVFHEGVPGHHLQIGATRLPDQELSRFSRFSMVSGHAEGWALYAERFADELGWFSEPGTRLGMLTGSALRAARVVIDIGVHLNLPLPDGTQWTFEKACEILHERGRAESHRVHAEVVRYFGWPGQAISYKLGERGWLAARDEARQRPGFDLKRWHTQALGLGPVGLAGLSEALRRIG</sequence>
<proteinExistence type="predicted"/>
<protein>
    <recommendedName>
        <fullName evidence="3">DUF885 domain-containing protein</fullName>
    </recommendedName>
</protein>
<reference evidence="1" key="1">
    <citation type="submission" date="2021-01" db="EMBL/GenBank/DDBJ databases">
        <title>Whole genome shotgun sequence of Rugosimonospora africana NBRC 104875.</title>
        <authorList>
            <person name="Komaki H."/>
            <person name="Tamura T."/>
        </authorList>
    </citation>
    <scope>NUCLEOTIDE SEQUENCE</scope>
    <source>
        <strain evidence="1">NBRC 104875</strain>
    </source>
</reference>
<dbReference type="InterPro" id="IPR010281">
    <property type="entry name" value="DUF885"/>
</dbReference>
<dbReference type="PANTHER" id="PTHR33361:SF2">
    <property type="entry name" value="DUF885 DOMAIN-CONTAINING PROTEIN"/>
    <property type="match status" value="1"/>
</dbReference>
<dbReference type="AlphaFoldDB" id="A0A8J3VRS0"/>
<dbReference type="EMBL" id="BONZ01000043">
    <property type="protein sequence ID" value="GIH16525.1"/>
    <property type="molecule type" value="Genomic_DNA"/>
</dbReference>
<keyword evidence="2" id="KW-1185">Reference proteome</keyword>
<gene>
    <name evidence="1" type="ORF">Raf01_46970</name>
</gene>
<organism evidence="1 2">
    <name type="scientific">Rugosimonospora africana</name>
    <dbReference type="NCBI Taxonomy" id="556532"/>
    <lineage>
        <taxon>Bacteria</taxon>
        <taxon>Bacillati</taxon>
        <taxon>Actinomycetota</taxon>
        <taxon>Actinomycetes</taxon>
        <taxon>Micromonosporales</taxon>
        <taxon>Micromonosporaceae</taxon>
        <taxon>Rugosimonospora</taxon>
    </lineage>
</organism>
<evidence type="ECO:0000313" key="2">
    <source>
        <dbReference type="Proteomes" id="UP000642748"/>
    </source>
</evidence>
<dbReference type="RefSeq" id="WP_203920086.1">
    <property type="nucleotide sequence ID" value="NZ_BONZ01000043.1"/>
</dbReference>
<dbReference type="Proteomes" id="UP000642748">
    <property type="component" value="Unassembled WGS sequence"/>
</dbReference>